<dbReference type="AlphaFoldDB" id="D5UPR5"/>
<dbReference type="Proteomes" id="UP000001213">
    <property type="component" value="Chromosome"/>
</dbReference>
<keyword evidence="5" id="KW-1185">Reference proteome</keyword>
<organism evidence="4 5">
    <name type="scientific">Tsukamurella paurometabola (strain ATCC 8368 / DSM 20162 / CCUG 35730 / CIP 100753 / JCM 10117 / KCTC 9821 / NBRC 16120 / NCIMB 702349 / NCTC 13040)</name>
    <name type="common">Corynebacterium paurometabolum</name>
    <dbReference type="NCBI Taxonomy" id="521096"/>
    <lineage>
        <taxon>Bacteria</taxon>
        <taxon>Bacillati</taxon>
        <taxon>Actinomycetota</taxon>
        <taxon>Actinomycetes</taxon>
        <taxon>Mycobacteriales</taxon>
        <taxon>Tsukamurellaceae</taxon>
        <taxon>Tsukamurella</taxon>
    </lineage>
</organism>
<dbReference type="InterPro" id="IPR013228">
    <property type="entry name" value="PE-PPE_C"/>
</dbReference>
<dbReference type="EMBL" id="CP001966">
    <property type="protein sequence ID" value="ADG78821.1"/>
    <property type="molecule type" value="Genomic_DNA"/>
</dbReference>
<evidence type="ECO:0000313" key="5">
    <source>
        <dbReference type="Proteomes" id="UP000001213"/>
    </source>
</evidence>
<feature type="region of interest" description="Disordered" evidence="1">
    <location>
        <begin position="338"/>
        <end position="468"/>
    </location>
</feature>
<dbReference type="Pfam" id="PF08237">
    <property type="entry name" value="PE-PPE"/>
    <property type="match status" value="1"/>
</dbReference>
<evidence type="ECO:0000256" key="2">
    <source>
        <dbReference type="SAM" id="Phobius"/>
    </source>
</evidence>
<dbReference type="InterPro" id="IPR029058">
    <property type="entry name" value="AB_hydrolase_fold"/>
</dbReference>
<feature type="compositionally biased region" description="Polar residues" evidence="1">
    <location>
        <begin position="346"/>
        <end position="366"/>
    </location>
</feature>
<keyword evidence="2" id="KW-1133">Transmembrane helix</keyword>
<evidence type="ECO:0000259" key="3">
    <source>
        <dbReference type="Pfam" id="PF08237"/>
    </source>
</evidence>
<dbReference type="KEGG" id="tpr:Tpau_2212"/>
<name>D5UPR5_TSUPD</name>
<evidence type="ECO:0000256" key="1">
    <source>
        <dbReference type="SAM" id="MobiDB-lite"/>
    </source>
</evidence>
<reference evidence="4 5" key="2">
    <citation type="journal article" date="2011" name="Stand. Genomic Sci.">
        <title>Complete genome sequence of Tsukamurella paurometabola type strain (no. 33).</title>
        <authorList>
            <person name="Munk A.C."/>
            <person name="Lapidus A."/>
            <person name="Lucas S."/>
            <person name="Nolan M."/>
            <person name="Tice H."/>
            <person name="Cheng J.F."/>
            <person name="Del Rio T.G."/>
            <person name="Goodwin L."/>
            <person name="Pitluck S."/>
            <person name="Liolios K."/>
            <person name="Huntemann M."/>
            <person name="Ivanova N."/>
            <person name="Mavromatis K."/>
            <person name="Mikhailova N."/>
            <person name="Pati A."/>
            <person name="Chen A."/>
            <person name="Palaniappan K."/>
            <person name="Tapia R."/>
            <person name="Han C."/>
            <person name="Land M."/>
            <person name="Hauser L."/>
            <person name="Chang Y.J."/>
            <person name="Jeffries C.D."/>
            <person name="Brettin T."/>
            <person name="Yasawong M."/>
            <person name="Brambilla E.M."/>
            <person name="Rohde M."/>
            <person name="Sikorski J."/>
            <person name="Goker M."/>
            <person name="Detter J.C."/>
            <person name="Woyke T."/>
            <person name="Bristow J."/>
            <person name="Eisen J.A."/>
            <person name="Markowitz V."/>
            <person name="Hugenholtz P."/>
            <person name="Kyrpides N.C."/>
            <person name="Klenk H.P."/>
        </authorList>
    </citation>
    <scope>NUCLEOTIDE SEQUENCE [LARGE SCALE GENOMIC DNA]</scope>
    <source>
        <strain evidence="5">ATCC 8368 / DSM 20162 / CCUG 35730 / CIP 100753 / JCM 10117 / KCTC 9821 / NBRC 16120 / NCIMB 702349 / NCTC 13040</strain>
    </source>
</reference>
<accession>D5UPR5</accession>
<reference evidence="5" key="1">
    <citation type="submission" date="2010-03" db="EMBL/GenBank/DDBJ databases">
        <title>The complete chromosome of Tsukamurella paurometabola DSM 20162.</title>
        <authorList>
            <consortium name="US DOE Joint Genome Institute (JGI-PGF)"/>
            <person name="Lucas S."/>
            <person name="Copeland A."/>
            <person name="Lapidus A."/>
            <person name="Glavina del Rio T."/>
            <person name="Dalin E."/>
            <person name="Tice H."/>
            <person name="Bruce D."/>
            <person name="Goodwin L."/>
            <person name="Pitluck S."/>
            <person name="Kyrpides N."/>
            <person name="Mavromatis K."/>
            <person name="Ivanova N."/>
            <person name="Mikhailova N."/>
            <person name="Munk A.C."/>
            <person name="Brettin T."/>
            <person name="Detter J.C."/>
            <person name="Tapia R."/>
            <person name="Han C."/>
            <person name="Larimer F."/>
            <person name="Land M."/>
            <person name="Hauser L."/>
            <person name="Markowitz V."/>
            <person name="Cheng J.-F."/>
            <person name="Hugenholtz P."/>
            <person name="Woyke T."/>
            <person name="Wu D."/>
            <person name="Jando M."/>
            <person name="Brambilla E."/>
            <person name="Klenk H.-P."/>
            <person name="Eisen J.A."/>
        </authorList>
    </citation>
    <scope>NUCLEOTIDE SEQUENCE [LARGE SCALE GENOMIC DNA]</scope>
    <source>
        <strain evidence="5">ATCC 8368 / DSM 20162 / CCUG 35730 / CIP 100753 / JCM 10117 / KCTC 9821 / NBRC 16120 / NCIMB 702349 / NCTC 13040</strain>
    </source>
</reference>
<sequence>MVHWRGGDEARTTVLRHTKTARHHGVAIAAGAALFVIAAVAVPSSLPPVLAAKTLVVVGGAGDPTSEAQWRRIGADYAGAPPILVRHPAQISAGFPGFTIGGDGRTTYDQTVDIGADATARAIDDARRASNGDGVVVYALSQGTDVAAAGLLRYARTHPATIDGPANLTVVLQGGPSFIRTGAWNVIPPGIPGVSTGLIRTAGAAGARVVAVCIAGDGVCAAGNPFATAFYALPGLVIHGTAYNSRYIGRFSSPGGEPFTPGSVGEAPVSTTTVVRGGREVVEAVYADGAVKRTWFEDNVTWVGIDTGENPWMWMVRAAGVPVPTVFDRVLNALVPVPQAGESTPGAGNTRPSNPPTNATDDQSGSVAPVSPPHPVERAPAAADTTAGGVDGPAGKSIPVKASDPEPETTPPPTAAQSESVRQAEPSVGDVPETAGTAPTRSDRAEPVEPAPTAESVGSAAPGGGDVA</sequence>
<keyword evidence="2" id="KW-0812">Transmembrane</keyword>
<proteinExistence type="predicted"/>
<dbReference type="HOGENOM" id="CLU_583857_0_0_11"/>
<feature type="transmembrane region" description="Helical" evidence="2">
    <location>
        <begin position="26"/>
        <end position="46"/>
    </location>
</feature>
<dbReference type="SUPFAM" id="SSF53474">
    <property type="entry name" value="alpha/beta-Hydrolases"/>
    <property type="match status" value="1"/>
</dbReference>
<protein>
    <recommendedName>
        <fullName evidence="3">PE-PPE domain-containing protein</fullName>
    </recommendedName>
</protein>
<dbReference type="RefSeq" id="WP_013126843.1">
    <property type="nucleotide sequence ID" value="NC_014158.1"/>
</dbReference>
<feature type="compositionally biased region" description="Low complexity" evidence="1">
    <location>
        <begin position="379"/>
        <end position="388"/>
    </location>
</feature>
<dbReference type="eggNOG" id="COG3266">
    <property type="taxonomic scope" value="Bacteria"/>
</dbReference>
<gene>
    <name evidence="4" type="ordered locus">Tpau_2212</name>
</gene>
<feature type="domain" description="PE-PPE" evidence="3">
    <location>
        <begin position="85"/>
        <end position="189"/>
    </location>
</feature>
<keyword evidence="2" id="KW-0472">Membrane</keyword>
<dbReference type="Gene3D" id="3.40.50.1820">
    <property type="entry name" value="alpha/beta hydrolase"/>
    <property type="match status" value="1"/>
</dbReference>
<evidence type="ECO:0000313" key="4">
    <source>
        <dbReference type="EMBL" id="ADG78821.1"/>
    </source>
</evidence>